<evidence type="ECO:0000256" key="1">
    <source>
        <dbReference type="ARBA" id="ARBA00009497"/>
    </source>
</evidence>
<dbReference type="InterPro" id="IPR009078">
    <property type="entry name" value="Ferritin-like_SF"/>
</dbReference>
<evidence type="ECO:0000256" key="2">
    <source>
        <dbReference type="RuleBase" id="RU003875"/>
    </source>
</evidence>
<evidence type="ECO:0000259" key="3">
    <source>
        <dbReference type="Pfam" id="PF00210"/>
    </source>
</evidence>
<sequence>MKTNIGISAKSRSAVAAILATVLADETVLYTKTRNFHWNVKGPRFHDLHLFFEELYTGSEQTRDDIAERIRALGLAAPGSLKQLLQLTRMEEEDSTDLTADKMIKILLKDQETFIRNLRADIAVIEDDHEDVGTADFLTGLLAAHEKSAWMLRSAAEA</sequence>
<dbReference type="AlphaFoldDB" id="A0AAF0CRF8"/>
<dbReference type="InterPro" id="IPR002177">
    <property type="entry name" value="DPS_DNA-bd"/>
</dbReference>
<dbReference type="InterPro" id="IPR008331">
    <property type="entry name" value="Ferritin_DPS_dom"/>
</dbReference>
<name>A0AAF0CRF8_9BACT</name>
<dbReference type="InterPro" id="IPR023188">
    <property type="entry name" value="DPS_DNA-bd_CS"/>
</dbReference>
<comment type="similarity">
    <text evidence="1 2">Belongs to the Dps family.</text>
</comment>
<dbReference type="GO" id="GO:0008199">
    <property type="term" value="F:ferric iron binding"/>
    <property type="evidence" value="ECO:0007669"/>
    <property type="project" value="InterPro"/>
</dbReference>
<dbReference type="InterPro" id="IPR012347">
    <property type="entry name" value="Ferritin-like"/>
</dbReference>
<protein>
    <submittedName>
        <fullName evidence="4">DNA starvation/stationary phase protection protein</fullName>
    </submittedName>
</protein>
<organism evidence="4 5">
    <name type="scientific">Synoicihabitans lomoniglobus</name>
    <dbReference type="NCBI Taxonomy" id="2909285"/>
    <lineage>
        <taxon>Bacteria</taxon>
        <taxon>Pseudomonadati</taxon>
        <taxon>Verrucomicrobiota</taxon>
        <taxon>Opitutia</taxon>
        <taxon>Opitutales</taxon>
        <taxon>Opitutaceae</taxon>
        <taxon>Synoicihabitans</taxon>
    </lineage>
</organism>
<dbReference type="PRINTS" id="PR01346">
    <property type="entry name" value="HELNAPAPROT"/>
</dbReference>
<dbReference type="GO" id="GO:0016722">
    <property type="term" value="F:oxidoreductase activity, acting on metal ions"/>
    <property type="evidence" value="ECO:0007669"/>
    <property type="project" value="InterPro"/>
</dbReference>
<dbReference type="PANTHER" id="PTHR42932">
    <property type="entry name" value="GENERAL STRESS PROTEIN 20U"/>
    <property type="match status" value="1"/>
</dbReference>
<feature type="domain" description="Ferritin/DPS" evidence="3">
    <location>
        <begin position="17"/>
        <end position="154"/>
    </location>
</feature>
<gene>
    <name evidence="4" type="ORF">PXH66_07420</name>
</gene>
<dbReference type="EMBL" id="CP119075">
    <property type="protein sequence ID" value="WED66678.1"/>
    <property type="molecule type" value="Genomic_DNA"/>
</dbReference>
<dbReference type="PROSITE" id="PS00818">
    <property type="entry name" value="DPS_1"/>
    <property type="match status" value="1"/>
</dbReference>
<reference evidence="4" key="1">
    <citation type="submission" date="2023-03" db="EMBL/GenBank/DDBJ databases">
        <title>Lomoglobus Profundus gen. nov., sp. nov., a novel member of the phylum Verrucomicrobia, isolated from deep-marine sediment of South China Sea.</title>
        <authorList>
            <person name="Ahmad T."/>
            <person name="Ishaq S.E."/>
            <person name="Wang F."/>
        </authorList>
    </citation>
    <scope>NUCLEOTIDE SEQUENCE</scope>
    <source>
        <strain evidence="4">LMO-M01</strain>
    </source>
</reference>
<dbReference type="SUPFAM" id="SSF47240">
    <property type="entry name" value="Ferritin-like"/>
    <property type="match status" value="1"/>
</dbReference>
<dbReference type="Pfam" id="PF00210">
    <property type="entry name" value="Ferritin"/>
    <property type="match status" value="1"/>
</dbReference>
<accession>A0AAF0CRF8</accession>
<dbReference type="Proteomes" id="UP001218638">
    <property type="component" value="Chromosome"/>
</dbReference>
<dbReference type="CDD" id="cd01043">
    <property type="entry name" value="DPS"/>
    <property type="match status" value="1"/>
</dbReference>
<evidence type="ECO:0000313" key="4">
    <source>
        <dbReference type="EMBL" id="WED66678.1"/>
    </source>
</evidence>
<dbReference type="PANTHER" id="PTHR42932:SF3">
    <property type="entry name" value="DNA PROTECTION DURING STARVATION PROTEIN"/>
    <property type="match status" value="1"/>
</dbReference>
<keyword evidence="5" id="KW-1185">Reference proteome</keyword>
<dbReference type="KEGG" id="slom:PXH66_07420"/>
<dbReference type="RefSeq" id="WP_330928840.1">
    <property type="nucleotide sequence ID" value="NZ_CP119075.1"/>
</dbReference>
<evidence type="ECO:0000313" key="5">
    <source>
        <dbReference type="Proteomes" id="UP001218638"/>
    </source>
</evidence>
<dbReference type="PIRSF" id="PIRSF005900">
    <property type="entry name" value="Dps"/>
    <property type="match status" value="1"/>
</dbReference>
<dbReference type="Gene3D" id="1.20.1260.10">
    <property type="match status" value="1"/>
</dbReference>
<proteinExistence type="inferred from homology"/>